<evidence type="ECO:0000313" key="2">
    <source>
        <dbReference type="Proteomes" id="UP000479710"/>
    </source>
</evidence>
<accession>A0A6G1EU09</accession>
<gene>
    <name evidence="1" type="ORF">E2562_038045</name>
</gene>
<reference evidence="1 2" key="1">
    <citation type="submission" date="2019-11" db="EMBL/GenBank/DDBJ databases">
        <title>Whole genome sequence of Oryza granulata.</title>
        <authorList>
            <person name="Li W."/>
        </authorList>
    </citation>
    <scope>NUCLEOTIDE SEQUENCE [LARGE SCALE GENOMIC DNA]</scope>
    <source>
        <strain evidence="2">cv. Menghai</strain>
        <tissue evidence="1">Leaf</tissue>
    </source>
</reference>
<organism evidence="1 2">
    <name type="scientific">Oryza meyeriana var. granulata</name>
    <dbReference type="NCBI Taxonomy" id="110450"/>
    <lineage>
        <taxon>Eukaryota</taxon>
        <taxon>Viridiplantae</taxon>
        <taxon>Streptophyta</taxon>
        <taxon>Embryophyta</taxon>
        <taxon>Tracheophyta</taxon>
        <taxon>Spermatophyta</taxon>
        <taxon>Magnoliopsida</taxon>
        <taxon>Liliopsida</taxon>
        <taxon>Poales</taxon>
        <taxon>Poaceae</taxon>
        <taxon>BOP clade</taxon>
        <taxon>Oryzoideae</taxon>
        <taxon>Oryzeae</taxon>
        <taxon>Oryzinae</taxon>
        <taxon>Oryza</taxon>
        <taxon>Oryza meyeriana</taxon>
    </lineage>
</organism>
<evidence type="ECO:0000313" key="1">
    <source>
        <dbReference type="EMBL" id="KAF0928138.1"/>
    </source>
</evidence>
<name>A0A6G1EU09_9ORYZ</name>
<dbReference type="Proteomes" id="UP000479710">
    <property type="component" value="Unassembled WGS sequence"/>
</dbReference>
<protein>
    <submittedName>
        <fullName evidence="1">Uncharacterized protein</fullName>
    </submittedName>
</protein>
<keyword evidence="2" id="KW-1185">Reference proteome</keyword>
<proteinExistence type="predicted"/>
<comment type="caution">
    <text evidence="1">The sequence shown here is derived from an EMBL/GenBank/DDBJ whole genome shotgun (WGS) entry which is preliminary data.</text>
</comment>
<dbReference type="EMBL" id="SPHZ02000003">
    <property type="protein sequence ID" value="KAF0928138.1"/>
    <property type="molecule type" value="Genomic_DNA"/>
</dbReference>
<sequence length="111" mass="12195">MVKGRPKPTPANAPAEVVFDPSAAGARKPRRAGALSLAIGEWHNFMIESSQDIQTMEIEPSGKRVHENPSNSNKWLQTEKDYMIQALLIRTYVSSIYLGHFKAGAEATLTA</sequence>
<dbReference type="AlphaFoldDB" id="A0A6G1EU09"/>
<dbReference type="EMBL" id="SPHZ02000003">
    <property type="protein sequence ID" value="KAF0928137.1"/>
    <property type="molecule type" value="Genomic_DNA"/>
</dbReference>